<dbReference type="AlphaFoldDB" id="A0A437RT27"/>
<organism evidence="2 3">
    <name type="scientific">Rubrivivax rivuli</name>
    <dbReference type="NCBI Taxonomy" id="1862385"/>
    <lineage>
        <taxon>Bacteria</taxon>
        <taxon>Pseudomonadati</taxon>
        <taxon>Pseudomonadota</taxon>
        <taxon>Betaproteobacteria</taxon>
        <taxon>Burkholderiales</taxon>
        <taxon>Sphaerotilaceae</taxon>
        <taxon>Rubrivivax</taxon>
    </lineage>
</organism>
<dbReference type="OrthoDB" id="9098565at2"/>
<keyword evidence="3" id="KW-1185">Reference proteome</keyword>
<dbReference type="Pfam" id="PF20598">
    <property type="entry name" value="DUF6795"/>
    <property type="match status" value="1"/>
</dbReference>
<evidence type="ECO:0000313" key="3">
    <source>
        <dbReference type="Proteomes" id="UP000285575"/>
    </source>
</evidence>
<evidence type="ECO:0000313" key="2">
    <source>
        <dbReference type="EMBL" id="RVU49854.1"/>
    </source>
</evidence>
<proteinExistence type="predicted"/>
<reference evidence="2 3" key="1">
    <citation type="submission" date="2019-01" db="EMBL/GenBank/DDBJ databases">
        <authorList>
            <person name="Chen W.-M."/>
        </authorList>
    </citation>
    <scope>NUCLEOTIDE SEQUENCE [LARGE SCALE GENOMIC DNA]</scope>
    <source>
        <strain evidence="2 3">KYPY4</strain>
    </source>
</reference>
<dbReference type="InterPro" id="IPR046474">
    <property type="entry name" value="DUF6795"/>
</dbReference>
<sequence>MAKMVMFSAVSGKVLQDGKPVAGAVVEREFRWSWKSETGTDATQTDAQGVFKLPLIERSSFMGSVLPHEPNVRQTILIKHGGKTYKAWMFDKPNYKPEGEIGRPIVMTCRLEKEPTHHGDVFGICELN</sequence>
<dbReference type="EMBL" id="SACR01000001">
    <property type="protein sequence ID" value="RVU49854.1"/>
    <property type="molecule type" value="Genomic_DNA"/>
</dbReference>
<comment type="caution">
    <text evidence="2">The sequence shown here is derived from an EMBL/GenBank/DDBJ whole genome shotgun (WGS) entry which is preliminary data.</text>
</comment>
<feature type="domain" description="DUF6795" evidence="1">
    <location>
        <begin position="10"/>
        <end position="114"/>
    </location>
</feature>
<gene>
    <name evidence="2" type="ORF">EOE66_01175</name>
</gene>
<accession>A0A437RT27</accession>
<evidence type="ECO:0000259" key="1">
    <source>
        <dbReference type="Pfam" id="PF20598"/>
    </source>
</evidence>
<dbReference type="Proteomes" id="UP000285575">
    <property type="component" value="Unassembled WGS sequence"/>
</dbReference>
<name>A0A437RT27_9BURK</name>
<protein>
    <recommendedName>
        <fullName evidence="1">DUF6795 domain-containing protein</fullName>
    </recommendedName>
</protein>